<name>A0A139I7R9_9PEZI</name>
<dbReference type="EMBL" id="LFZO01000251">
    <property type="protein sequence ID" value="KXT10582.1"/>
    <property type="molecule type" value="Genomic_DNA"/>
</dbReference>
<gene>
    <name evidence="2" type="ORF">AC579_9172</name>
</gene>
<comment type="caution">
    <text evidence="2">The sequence shown here is derived from an EMBL/GenBank/DDBJ whole genome shotgun (WGS) entry which is preliminary data.</text>
</comment>
<proteinExistence type="predicted"/>
<keyword evidence="3" id="KW-1185">Reference proteome</keyword>
<reference evidence="2 3" key="1">
    <citation type="submission" date="2015-07" db="EMBL/GenBank/DDBJ databases">
        <title>Comparative genomics of the Sigatoka disease complex on banana suggests a link between parallel evolutionary changes in Pseudocercospora fijiensis and Pseudocercospora eumusae and increased virulence on the banana host.</title>
        <authorList>
            <person name="Chang T.-C."/>
            <person name="Salvucci A."/>
            <person name="Crous P.W."/>
            <person name="Stergiopoulos I."/>
        </authorList>
    </citation>
    <scope>NUCLEOTIDE SEQUENCE [LARGE SCALE GENOMIC DNA]</scope>
    <source>
        <strain evidence="2 3">CBS 116634</strain>
    </source>
</reference>
<sequence>MRDGGNGRCEIDLDWSSCRTRSLPAALMLGIQHCHIAPQSIGHFCGSLGDGMELQMRHEFSLEAAWERNATAYGPASRSFLLHLPGSDVSQHLVRSRQSETAIESLEKSNDTAGRIPRPET</sequence>
<dbReference type="AlphaFoldDB" id="A0A139I7R9"/>
<evidence type="ECO:0000256" key="1">
    <source>
        <dbReference type="SAM" id="MobiDB-lite"/>
    </source>
</evidence>
<feature type="region of interest" description="Disordered" evidence="1">
    <location>
        <begin position="95"/>
        <end position="121"/>
    </location>
</feature>
<evidence type="ECO:0000313" key="3">
    <source>
        <dbReference type="Proteomes" id="UP000073492"/>
    </source>
</evidence>
<dbReference type="Proteomes" id="UP000073492">
    <property type="component" value="Unassembled WGS sequence"/>
</dbReference>
<organism evidence="2 3">
    <name type="scientific">Pseudocercospora musae</name>
    <dbReference type="NCBI Taxonomy" id="113226"/>
    <lineage>
        <taxon>Eukaryota</taxon>
        <taxon>Fungi</taxon>
        <taxon>Dikarya</taxon>
        <taxon>Ascomycota</taxon>
        <taxon>Pezizomycotina</taxon>
        <taxon>Dothideomycetes</taxon>
        <taxon>Dothideomycetidae</taxon>
        <taxon>Mycosphaerellales</taxon>
        <taxon>Mycosphaerellaceae</taxon>
        <taxon>Pseudocercospora</taxon>
    </lineage>
</organism>
<accession>A0A139I7R9</accession>
<protein>
    <submittedName>
        <fullName evidence="2">Uncharacterized protein</fullName>
    </submittedName>
</protein>
<evidence type="ECO:0000313" key="2">
    <source>
        <dbReference type="EMBL" id="KXT10582.1"/>
    </source>
</evidence>